<evidence type="ECO:0000256" key="1">
    <source>
        <dbReference type="SAM" id="SignalP"/>
    </source>
</evidence>
<gene>
    <name evidence="2" type="ORF">A6F65_01118</name>
</gene>
<feature type="signal peptide" evidence="1">
    <location>
        <begin position="1"/>
        <end position="20"/>
    </location>
</feature>
<dbReference type="KEGG" id="anh:A6F65_01118"/>
<protein>
    <recommendedName>
        <fullName evidence="4">DUF4142 domain-containing protein</fullName>
    </recommendedName>
</protein>
<keyword evidence="3" id="KW-1185">Reference proteome</keyword>
<evidence type="ECO:0000313" key="3">
    <source>
        <dbReference type="Proteomes" id="UP000092698"/>
    </source>
</evidence>
<dbReference type="AlphaFoldDB" id="A0A1C7D7G8"/>
<dbReference type="EMBL" id="CP016545">
    <property type="protein sequence ID" value="ANU07426.1"/>
    <property type="molecule type" value="Genomic_DNA"/>
</dbReference>
<organism evidence="2 3">
    <name type="scientific">Paraurantiacibacter namhicola</name>
    <dbReference type="NCBI Taxonomy" id="645517"/>
    <lineage>
        <taxon>Bacteria</taxon>
        <taxon>Pseudomonadati</taxon>
        <taxon>Pseudomonadota</taxon>
        <taxon>Alphaproteobacteria</taxon>
        <taxon>Sphingomonadales</taxon>
        <taxon>Erythrobacteraceae</taxon>
        <taxon>Paraurantiacibacter</taxon>
    </lineage>
</organism>
<dbReference type="Proteomes" id="UP000092698">
    <property type="component" value="Chromosome"/>
</dbReference>
<feature type="chain" id="PRO_5008884391" description="DUF4142 domain-containing protein" evidence="1">
    <location>
        <begin position="21"/>
        <end position="158"/>
    </location>
</feature>
<proteinExistence type="predicted"/>
<dbReference type="PROSITE" id="PS51257">
    <property type="entry name" value="PROKAR_LIPOPROTEIN"/>
    <property type="match status" value="1"/>
</dbReference>
<sequence>MRFPVFPRVGAALLPAILLAACATTPDGDYPSLAVRDGERMTGSIAAPPPAPLPAVPAETVQEADSLLQQARRAHADFQAVSRRVTPALRSGAGPRREVALAELMAARSSTMIPLAELDRLYVAAAAEGMDTSAILQARGEAESLVAQEDAVIEAALR</sequence>
<keyword evidence="1" id="KW-0732">Signal</keyword>
<dbReference type="RefSeq" id="WP_067786650.1">
    <property type="nucleotide sequence ID" value="NZ_CP016545.1"/>
</dbReference>
<reference evidence="2 3" key="1">
    <citation type="submission" date="2016-07" db="EMBL/GenBank/DDBJ databases">
        <title>Complete genome sequence of Altererythrobacter namhicola JCM 16345T, containing esterase-encoding genes.</title>
        <authorList>
            <person name="Cheng H."/>
            <person name="Wu Y.-H."/>
            <person name="Jian S.-L."/>
            <person name="Huo Y.-Y."/>
            <person name="Wang C.-S."/>
            <person name="Xu X.-W."/>
        </authorList>
    </citation>
    <scope>NUCLEOTIDE SEQUENCE [LARGE SCALE GENOMIC DNA]</scope>
    <source>
        <strain evidence="2 3">JCM 16345</strain>
    </source>
</reference>
<dbReference type="STRING" id="645517.A6F65_01118"/>
<dbReference type="OrthoDB" id="7505503at2"/>
<evidence type="ECO:0000313" key="2">
    <source>
        <dbReference type="EMBL" id="ANU07426.1"/>
    </source>
</evidence>
<name>A0A1C7D7G8_9SPHN</name>
<accession>A0A1C7D7G8</accession>
<evidence type="ECO:0008006" key="4">
    <source>
        <dbReference type="Google" id="ProtNLM"/>
    </source>
</evidence>